<evidence type="ECO:0000256" key="1">
    <source>
        <dbReference type="ARBA" id="ARBA00009437"/>
    </source>
</evidence>
<proteinExistence type="inferred from homology"/>
<evidence type="ECO:0000256" key="3">
    <source>
        <dbReference type="ARBA" id="ARBA00023125"/>
    </source>
</evidence>
<dbReference type="PRINTS" id="PR00039">
    <property type="entry name" value="HTHLYSR"/>
</dbReference>
<dbReference type="HOGENOM" id="CLU_039613_6_1_7"/>
<evidence type="ECO:0000313" key="6">
    <source>
        <dbReference type="EMBL" id="ACN14225.1"/>
    </source>
</evidence>
<dbReference type="Proteomes" id="UP000000442">
    <property type="component" value="Chromosome"/>
</dbReference>
<dbReference type="SUPFAM" id="SSF53850">
    <property type="entry name" value="Periplasmic binding protein-like II"/>
    <property type="match status" value="1"/>
</dbReference>
<dbReference type="InterPro" id="IPR000847">
    <property type="entry name" value="LysR_HTH_N"/>
</dbReference>
<comment type="similarity">
    <text evidence="1">Belongs to the LysR transcriptional regulatory family.</text>
</comment>
<dbReference type="InterPro" id="IPR005119">
    <property type="entry name" value="LysR_subst-bd"/>
</dbReference>
<dbReference type="InterPro" id="IPR047788">
    <property type="entry name" value="LysR-like_Sec_metab"/>
</dbReference>
<dbReference type="EMBL" id="CP001087">
    <property type="protein sequence ID" value="ACN14225.1"/>
    <property type="molecule type" value="Genomic_DNA"/>
</dbReference>
<dbReference type="InterPro" id="IPR036388">
    <property type="entry name" value="WH-like_DNA-bd_sf"/>
</dbReference>
<evidence type="ECO:0000256" key="4">
    <source>
        <dbReference type="ARBA" id="ARBA00023163"/>
    </source>
</evidence>
<gene>
    <name evidence="6" type="primary">lysR</name>
    <name evidence="6" type="ordered locus">HRM2_11130</name>
</gene>
<dbReference type="AlphaFoldDB" id="C0QLD9"/>
<dbReference type="STRING" id="177437.HRM2_11130"/>
<dbReference type="NCBIfam" id="NF040786">
    <property type="entry name" value="LysR_Sec_metab"/>
    <property type="match status" value="1"/>
</dbReference>
<dbReference type="FunFam" id="1.10.10.10:FF:000001">
    <property type="entry name" value="LysR family transcriptional regulator"/>
    <property type="match status" value="1"/>
</dbReference>
<name>C0QLD9_DESAH</name>
<organism evidence="6 7">
    <name type="scientific">Desulforapulum autotrophicum (strain ATCC 43914 / DSM 3382 / VKM B-1955 / HRM2)</name>
    <name type="common">Desulfobacterium autotrophicum</name>
    <dbReference type="NCBI Taxonomy" id="177437"/>
    <lineage>
        <taxon>Bacteria</taxon>
        <taxon>Pseudomonadati</taxon>
        <taxon>Thermodesulfobacteriota</taxon>
        <taxon>Desulfobacteria</taxon>
        <taxon>Desulfobacterales</taxon>
        <taxon>Desulfobacteraceae</taxon>
        <taxon>Desulforapulum</taxon>
    </lineage>
</organism>
<dbReference type="PANTHER" id="PTHR30126:SF64">
    <property type="entry name" value="HTH-TYPE TRANSCRIPTIONAL REGULATOR CITR"/>
    <property type="match status" value="1"/>
</dbReference>
<dbReference type="eggNOG" id="COG0583">
    <property type="taxonomic scope" value="Bacteria"/>
</dbReference>
<dbReference type="Pfam" id="PF03466">
    <property type="entry name" value="LysR_substrate"/>
    <property type="match status" value="1"/>
</dbReference>
<dbReference type="SUPFAM" id="SSF46785">
    <property type="entry name" value="Winged helix' DNA-binding domain"/>
    <property type="match status" value="1"/>
</dbReference>
<dbReference type="InterPro" id="IPR036390">
    <property type="entry name" value="WH_DNA-bd_sf"/>
</dbReference>
<keyword evidence="3" id="KW-0238">DNA-binding</keyword>
<evidence type="ECO:0000313" key="7">
    <source>
        <dbReference type="Proteomes" id="UP000000442"/>
    </source>
</evidence>
<dbReference type="GO" id="GO:0000976">
    <property type="term" value="F:transcription cis-regulatory region binding"/>
    <property type="evidence" value="ECO:0007669"/>
    <property type="project" value="TreeGrafter"/>
</dbReference>
<dbReference type="CDD" id="cd08420">
    <property type="entry name" value="PBP2_CysL_like"/>
    <property type="match status" value="1"/>
</dbReference>
<dbReference type="KEGG" id="dat:HRM2_11130"/>
<keyword evidence="4" id="KW-0804">Transcription</keyword>
<sequence length="299" mass="32921">MDLWQLRVFVNVVEQQSFSKAGEVIHLSQPTVSSHIKELEEYFECRLMDRMGRNTVPTKAGELLFSYAKRLLRLRDETESAISDFLGKRKGHLVIGGSTIPSGYILPAMIAPIAQAFPEVSLSFVAGDTAEIINQITKGDIEVGIVGARVKSPLVAQEKLVDDEMKLIVASSHKWSDRSSVTPDMLLTEPFLAREEGSGTWRSITRNMEEAGLNTKALRIIATMGNTASMIQAILGNAGISILSTIAVADLLASGRLKALTVEGLDLKRSFYITTHGKRTLSPLSKTFIKFLKERFPEL</sequence>
<protein>
    <submittedName>
        <fullName evidence="6">LysR</fullName>
    </submittedName>
</protein>
<dbReference type="PANTHER" id="PTHR30126">
    <property type="entry name" value="HTH-TYPE TRANSCRIPTIONAL REGULATOR"/>
    <property type="match status" value="1"/>
</dbReference>
<evidence type="ECO:0000259" key="5">
    <source>
        <dbReference type="PROSITE" id="PS50931"/>
    </source>
</evidence>
<dbReference type="RefSeq" id="WP_015903014.1">
    <property type="nucleotide sequence ID" value="NC_012108.1"/>
</dbReference>
<dbReference type="Pfam" id="PF00126">
    <property type="entry name" value="HTH_1"/>
    <property type="match status" value="1"/>
</dbReference>
<feature type="domain" description="HTH lysR-type" evidence="5">
    <location>
        <begin position="1"/>
        <end position="58"/>
    </location>
</feature>
<dbReference type="Gene3D" id="3.40.190.290">
    <property type="match status" value="1"/>
</dbReference>
<dbReference type="OrthoDB" id="9808620at2"/>
<accession>C0QLD9</accession>
<dbReference type="Gene3D" id="1.10.10.10">
    <property type="entry name" value="Winged helix-like DNA-binding domain superfamily/Winged helix DNA-binding domain"/>
    <property type="match status" value="1"/>
</dbReference>
<keyword evidence="2" id="KW-0805">Transcription regulation</keyword>
<reference evidence="6 7" key="1">
    <citation type="journal article" date="2009" name="Environ. Microbiol.">
        <title>Genome sequence of Desulfobacterium autotrophicum HRM2, a marine sulfate reducer oxidizing organic carbon completely to carbon dioxide.</title>
        <authorList>
            <person name="Strittmatter A.W."/>
            <person name="Liesegang H."/>
            <person name="Rabus R."/>
            <person name="Decker I."/>
            <person name="Amann J."/>
            <person name="Andres S."/>
            <person name="Henne A."/>
            <person name="Fricke W.F."/>
            <person name="Martinez-Arias R."/>
            <person name="Bartels D."/>
            <person name="Goesmann A."/>
            <person name="Krause L."/>
            <person name="Puehler A."/>
            <person name="Klenk H.P."/>
            <person name="Richter M."/>
            <person name="Schuler M."/>
            <person name="Gloeckner F.O."/>
            <person name="Meyerdierks A."/>
            <person name="Gottschalk G."/>
            <person name="Amann R."/>
        </authorList>
    </citation>
    <scope>NUCLEOTIDE SEQUENCE [LARGE SCALE GENOMIC DNA]</scope>
    <source>
        <strain evidence="7">ATCC 43914 / DSM 3382 / HRM2</strain>
    </source>
</reference>
<evidence type="ECO:0000256" key="2">
    <source>
        <dbReference type="ARBA" id="ARBA00023015"/>
    </source>
</evidence>
<keyword evidence="7" id="KW-1185">Reference proteome</keyword>
<dbReference type="PROSITE" id="PS50931">
    <property type="entry name" value="HTH_LYSR"/>
    <property type="match status" value="1"/>
</dbReference>
<dbReference type="GO" id="GO:0003700">
    <property type="term" value="F:DNA-binding transcription factor activity"/>
    <property type="evidence" value="ECO:0007669"/>
    <property type="project" value="InterPro"/>
</dbReference>